<gene>
    <name evidence="2" type="ORF">QJS10_CPB21g01234</name>
</gene>
<dbReference type="SUPFAM" id="SSF81383">
    <property type="entry name" value="F-box domain"/>
    <property type="match status" value="1"/>
</dbReference>
<dbReference type="InterPro" id="IPR055290">
    <property type="entry name" value="At3g26010-like"/>
</dbReference>
<dbReference type="InterPro" id="IPR036047">
    <property type="entry name" value="F-box-like_dom_sf"/>
</dbReference>
<sequence length="159" mass="18044">MAMGSINGVDLIEDLLIEILSHSPAKSICRFKCVSKAWYILISDKSNQKRFPHIFHGLFSQSYSMRYDITQSYVPLSQSNVNLDDAPQFNLDFLPFDQNVQIIDSRNGLILCRAFARQPASQPMTSYVCNPTMKTWVALSRQFNGTFISTLGFDPSISY</sequence>
<dbReference type="Proteomes" id="UP001180020">
    <property type="component" value="Unassembled WGS sequence"/>
</dbReference>
<evidence type="ECO:0000313" key="2">
    <source>
        <dbReference type="EMBL" id="KAK1283780.1"/>
    </source>
</evidence>
<name>A0AAV9C3U1_ACOCL</name>
<dbReference type="CDD" id="cd22157">
    <property type="entry name" value="F-box_AtFBW1-like"/>
    <property type="match status" value="1"/>
</dbReference>
<keyword evidence="3" id="KW-1185">Reference proteome</keyword>
<reference evidence="2" key="1">
    <citation type="journal article" date="2023" name="Nat. Commun.">
        <title>Diploid and tetraploid genomes of Acorus and the evolution of monocots.</title>
        <authorList>
            <person name="Ma L."/>
            <person name="Liu K.W."/>
            <person name="Li Z."/>
            <person name="Hsiao Y.Y."/>
            <person name="Qi Y."/>
            <person name="Fu T."/>
            <person name="Tang G.D."/>
            <person name="Zhang D."/>
            <person name="Sun W.H."/>
            <person name="Liu D.K."/>
            <person name="Li Y."/>
            <person name="Chen G.Z."/>
            <person name="Liu X.D."/>
            <person name="Liao X.Y."/>
            <person name="Jiang Y.T."/>
            <person name="Yu X."/>
            <person name="Hao Y."/>
            <person name="Huang J."/>
            <person name="Zhao X.W."/>
            <person name="Ke S."/>
            <person name="Chen Y.Y."/>
            <person name="Wu W.L."/>
            <person name="Hsu J.L."/>
            <person name="Lin Y.F."/>
            <person name="Huang M.D."/>
            <person name="Li C.Y."/>
            <person name="Huang L."/>
            <person name="Wang Z.W."/>
            <person name="Zhao X."/>
            <person name="Zhong W.Y."/>
            <person name="Peng D.H."/>
            <person name="Ahmad S."/>
            <person name="Lan S."/>
            <person name="Zhang J.S."/>
            <person name="Tsai W.C."/>
            <person name="Van de Peer Y."/>
            <person name="Liu Z.J."/>
        </authorList>
    </citation>
    <scope>NUCLEOTIDE SEQUENCE</scope>
    <source>
        <strain evidence="2">CP</strain>
    </source>
</reference>
<organism evidence="2 3">
    <name type="scientific">Acorus calamus</name>
    <name type="common">Sweet flag</name>
    <dbReference type="NCBI Taxonomy" id="4465"/>
    <lineage>
        <taxon>Eukaryota</taxon>
        <taxon>Viridiplantae</taxon>
        <taxon>Streptophyta</taxon>
        <taxon>Embryophyta</taxon>
        <taxon>Tracheophyta</taxon>
        <taxon>Spermatophyta</taxon>
        <taxon>Magnoliopsida</taxon>
        <taxon>Liliopsida</taxon>
        <taxon>Acoraceae</taxon>
        <taxon>Acorus</taxon>
    </lineage>
</organism>
<dbReference type="PANTHER" id="PTHR35546">
    <property type="entry name" value="F-BOX PROTEIN INTERACTION DOMAIN PROTEIN-RELATED"/>
    <property type="match status" value="1"/>
</dbReference>
<dbReference type="Pfam" id="PF00646">
    <property type="entry name" value="F-box"/>
    <property type="match status" value="1"/>
</dbReference>
<evidence type="ECO:0000313" key="3">
    <source>
        <dbReference type="Proteomes" id="UP001180020"/>
    </source>
</evidence>
<dbReference type="AlphaFoldDB" id="A0AAV9C3U1"/>
<feature type="domain" description="F-box" evidence="1">
    <location>
        <begin position="11"/>
        <end position="50"/>
    </location>
</feature>
<evidence type="ECO:0000259" key="1">
    <source>
        <dbReference type="SMART" id="SM00256"/>
    </source>
</evidence>
<protein>
    <submittedName>
        <fullName evidence="2">F-box protein</fullName>
    </submittedName>
</protein>
<reference evidence="2" key="2">
    <citation type="submission" date="2023-06" db="EMBL/GenBank/DDBJ databases">
        <authorList>
            <person name="Ma L."/>
            <person name="Liu K.-W."/>
            <person name="Li Z."/>
            <person name="Hsiao Y.-Y."/>
            <person name="Qi Y."/>
            <person name="Fu T."/>
            <person name="Tang G."/>
            <person name="Zhang D."/>
            <person name="Sun W.-H."/>
            <person name="Liu D.-K."/>
            <person name="Li Y."/>
            <person name="Chen G.-Z."/>
            <person name="Liu X.-D."/>
            <person name="Liao X.-Y."/>
            <person name="Jiang Y.-T."/>
            <person name="Yu X."/>
            <person name="Hao Y."/>
            <person name="Huang J."/>
            <person name="Zhao X.-W."/>
            <person name="Ke S."/>
            <person name="Chen Y.-Y."/>
            <person name="Wu W.-L."/>
            <person name="Hsu J.-L."/>
            <person name="Lin Y.-F."/>
            <person name="Huang M.-D."/>
            <person name="Li C.-Y."/>
            <person name="Huang L."/>
            <person name="Wang Z.-W."/>
            <person name="Zhao X."/>
            <person name="Zhong W.-Y."/>
            <person name="Peng D.-H."/>
            <person name="Ahmad S."/>
            <person name="Lan S."/>
            <person name="Zhang J.-S."/>
            <person name="Tsai W.-C."/>
            <person name="Van De Peer Y."/>
            <person name="Liu Z.-J."/>
        </authorList>
    </citation>
    <scope>NUCLEOTIDE SEQUENCE</scope>
    <source>
        <strain evidence="2">CP</strain>
        <tissue evidence="2">Leaves</tissue>
    </source>
</reference>
<dbReference type="SMART" id="SM00256">
    <property type="entry name" value="FBOX"/>
    <property type="match status" value="1"/>
</dbReference>
<dbReference type="InterPro" id="IPR001810">
    <property type="entry name" value="F-box_dom"/>
</dbReference>
<comment type="caution">
    <text evidence="2">The sequence shown here is derived from an EMBL/GenBank/DDBJ whole genome shotgun (WGS) entry which is preliminary data.</text>
</comment>
<dbReference type="EMBL" id="JAUJYO010000021">
    <property type="protein sequence ID" value="KAK1283780.1"/>
    <property type="molecule type" value="Genomic_DNA"/>
</dbReference>
<accession>A0AAV9C3U1</accession>
<proteinExistence type="predicted"/>
<dbReference type="PANTHER" id="PTHR35546:SF130">
    <property type="entry name" value="EXPRESSED PROTEIN"/>
    <property type="match status" value="1"/>
</dbReference>
<dbReference type="Gene3D" id="1.20.1280.50">
    <property type="match status" value="1"/>
</dbReference>